<gene>
    <name evidence="2" type="ORF">S01H1_50501</name>
</gene>
<evidence type="ECO:0000256" key="1">
    <source>
        <dbReference type="SAM" id="MobiDB-lite"/>
    </source>
</evidence>
<feature type="non-terminal residue" evidence="2">
    <location>
        <position position="43"/>
    </location>
</feature>
<proteinExistence type="predicted"/>
<dbReference type="AlphaFoldDB" id="X0VC18"/>
<evidence type="ECO:0000313" key="2">
    <source>
        <dbReference type="EMBL" id="GAG15875.1"/>
    </source>
</evidence>
<dbReference type="EMBL" id="BARS01032542">
    <property type="protein sequence ID" value="GAG15875.1"/>
    <property type="molecule type" value="Genomic_DNA"/>
</dbReference>
<accession>X0VC18</accession>
<reference evidence="2" key="1">
    <citation type="journal article" date="2014" name="Front. Microbiol.">
        <title>High frequency of phylogenetically diverse reductive dehalogenase-homologous genes in deep subseafloor sedimentary metagenomes.</title>
        <authorList>
            <person name="Kawai M."/>
            <person name="Futagami T."/>
            <person name="Toyoda A."/>
            <person name="Takaki Y."/>
            <person name="Nishi S."/>
            <person name="Hori S."/>
            <person name="Arai W."/>
            <person name="Tsubouchi T."/>
            <person name="Morono Y."/>
            <person name="Uchiyama I."/>
            <person name="Ito T."/>
            <person name="Fujiyama A."/>
            <person name="Inagaki F."/>
            <person name="Takami H."/>
        </authorList>
    </citation>
    <scope>NUCLEOTIDE SEQUENCE</scope>
    <source>
        <strain evidence="2">Expedition CK06-06</strain>
    </source>
</reference>
<organism evidence="2">
    <name type="scientific">marine sediment metagenome</name>
    <dbReference type="NCBI Taxonomy" id="412755"/>
    <lineage>
        <taxon>unclassified sequences</taxon>
        <taxon>metagenomes</taxon>
        <taxon>ecological metagenomes</taxon>
    </lineage>
</organism>
<feature type="region of interest" description="Disordered" evidence="1">
    <location>
        <begin position="23"/>
        <end position="43"/>
    </location>
</feature>
<name>X0VC18_9ZZZZ</name>
<sequence length="43" mass="4787">MLAHEELVAKGLGIVMNSRREETKRMGNGALTEWDVSETIGKE</sequence>
<comment type="caution">
    <text evidence="2">The sequence shown here is derived from an EMBL/GenBank/DDBJ whole genome shotgun (WGS) entry which is preliminary data.</text>
</comment>
<protein>
    <submittedName>
        <fullName evidence="2">Uncharacterized protein</fullName>
    </submittedName>
</protein>